<dbReference type="PROSITE" id="PS50949">
    <property type="entry name" value="HTH_GNTR"/>
    <property type="match status" value="1"/>
</dbReference>
<dbReference type="PANTHER" id="PTHR43537">
    <property type="entry name" value="TRANSCRIPTIONAL REGULATOR, GNTR FAMILY"/>
    <property type="match status" value="1"/>
</dbReference>
<dbReference type="SMART" id="SM00345">
    <property type="entry name" value="HTH_GNTR"/>
    <property type="match status" value="1"/>
</dbReference>
<proteinExistence type="predicted"/>
<comment type="caution">
    <text evidence="6">The sequence shown here is derived from an EMBL/GenBank/DDBJ whole genome shotgun (WGS) entry which is preliminary data.</text>
</comment>
<keyword evidence="3" id="KW-0804">Transcription</keyword>
<evidence type="ECO:0000256" key="2">
    <source>
        <dbReference type="ARBA" id="ARBA00023125"/>
    </source>
</evidence>
<sequence length="266" mass="28997">MVEPSRKSVSVKIGSGSSNPSKEKRNESIKQPLHSKMVEPWYLRDMTEDDDTSASGRVREKLRLQILRGELPPGTRLMDRALAPEHGVSRNSVREALRLLVNDGLVASTVNAGASVRVLTPADVSDIYAARRILEVGGVRASSQASDATLRRLDEAAQASIEDRRLQQWRDAGTASLAFHSALVALAGSARLDRFFAGMAAQLRLAFAVMPDEAAFQAQWVDRDRSIADLLLAGRRESAEIELLGYLAESEAAVVDAVRAAQHHHP</sequence>
<dbReference type="Pfam" id="PF00392">
    <property type="entry name" value="GntR"/>
    <property type="match status" value="1"/>
</dbReference>
<dbReference type="InterPro" id="IPR000524">
    <property type="entry name" value="Tscrpt_reg_HTH_GntR"/>
</dbReference>
<feature type="compositionally biased region" description="Low complexity" evidence="4">
    <location>
        <begin position="7"/>
        <end position="18"/>
    </location>
</feature>
<accession>A0A5B0EDM1</accession>
<dbReference type="Pfam" id="PF07729">
    <property type="entry name" value="FCD"/>
    <property type="match status" value="1"/>
</dbReference>
<reference evidence="6 7" key="1">
    <citation type="submission" date="2019-07" db="EMBL/GenBank/DDBJ databases">
        <title>Analysis of the biochemical properties, biological activity and biotechnological potential of siderophores and biosurfactants produced by Antarctic psychrotolerant bacteria.</title>
        <authorList>
            <person name="Styczynski M."/>
            <person name="Krucon T."/>
            <person name="Decewicz P."/>
            <person name="Dziewit L."/>
        </authorList>
    </citation>
    <scope>NUCLEOTIDE SEQUENCE [LARGE SCALE GENOMIC DNA]</scope>
    <source>
        <strain evidence="6 7">ANT_H27</strain>
    </source>
</reference>
<dbReference type="AlphaFoldDB" id="A0A5B0EDM1"/>
<feature type="region of interest" description="Disordered" evidence="4">
    <location>
        <begin position="1"/>
        <end position="33"/>
    </location>
</feature>
<dbReference type="InterPro" id="IPR036390">
    <property type="entry name" value="WH_DNA-bd_sf"/>
</dbReference>
<keyword evidence="1" id="KW-0805">Transcription regulation</keyword>
<dbReference type="InterPro" id="IPR011711">
    <property type="entry name" value="GntR_C"/>
</dbReference>
<dbReference type="CDD" id="cd07377">
    <property type="entry name" value="WHTH_GntR"/>
    <property type="match status" value="1"/>
</dbReference>
<dbReference type="PRINTS" id="PR00035">
    <property type="entry name" value="HTHGNTR"/>
</dbReference>
<name>A0A5B0EDM1_9MICC</name>
<keyword evidence="2" id="KW-0238">DNA-binding</keyword>
<feature type="domain" description="HTH gntR-type" evidence="5">
    <location>
        <begin position="52"/>
        <end position="119"/>
    </location>
</feature>
<dbReference type="Gene3D" id="1.20.120.530">
    <property type="entry name" value="GntR ligand-binding domain-like"/>
    <property type="match status" value="1"/>
</dbReference>
<dbReference type="GO" id="GO:0003677">
    <property type="term" value="F:DNA binding"/>
    <property type="evidence" value="ECO:0007669"/>
    <property type="project" value="UniProtKB-KW"/>
</dbReference>
<dbReference type="Proteomes" id="UP000323856">
    <property type="component" value="Unassembled WGS sequence"/>
</dbReference>
<evidence type="ECO:0000256" key="4">
    <source>
        <dbReference type="SAM" id="MobiDB-lite"/>
    </source>
</evidence>
<evidence type="ECO:0000256" key="1">
    <source>
        <dbReference type="ARBA" id="ARBA00023015"/>
    </source>
</evidence>
<dbReference type="Gene3D" id="1.10.10.10">
    <property type="entry name" value="Winged helix-like DNA-binding domain superfamily/Winged helix DNA-binding domain"/>
    <property type="match status" value="1"/>
</dbReference>
<dbReference type="SUPFAM" id="SSF48008">
    <property type="entry name" value="GntR ligand-binding domain-like"/>
    <property type="match status" value="1"/>
</dbReference>
<dbReference type="InterPro" id="IPR036388">
    <property type="entry name" value="WH-like_DNA-bd_sf"/>
</dbReference>
<dbReference type="SUPFAM" id="SSF46785">
    <property type="entry name" value="Winged helix' DNA-binding domain"/>
    <property type="match status" value="1"/>
</dbReference>
<dbReference type="GO" id="GO:0003700">
    <property type="term" value="F:DNA-binding transcription factor activity"/>
    <property type="evidence" value="ECO:0007669"/>
    <property type="project" value="InterPro"/>
</dbReference>
<protein>
    <submittedName>
        <fullName evidence="6">GntR family transcriptional regulator</fullName>
    </submittedName>
</protein>
<dbReference type="InterPro" id="IPR008920">
    <property type="entry name" value="TF_FadR/GntR_C"/>
</dbReference>
<gene>
    <name evidence="6" type="ORF">FQ154_09665</name>
</gene>
<dbReference type="PANTHER" id="PTHR43537:SF45">
    <property type="entry name" value="GNTR FAMILY REGULATORY PROTEIN"/>
    <property type="match status" value="1"/>
</dbReference>
<dbReference type="SMART" id="SM00895">
    <property type="entry name" value="FCD"/>
    <property type="match status" value="1"/>
</dbReference>
<dbReference type="OrthoDB" id="8680240at2"/>
<dbReference type="EMBL" id="VOBL01000008">
    <property type="protein sequence ID" value="KAA0977154.1"/>
    <property type="molecule type" value="Genomic_DNA"/>
</dbReference>
<evidence type="ECO:0000313" key="6">
    <source>
        <dbReference type="EMBL" id="KAA0977154.1"/>
    </source>
</evidence>
<evidence type="ECO:0000313" key="7">
    <source>
        <dbReference type="Proteomes" id="UP000323856"/>
    </source>
</evidence>
<organism evidence="6 7">
    <name type="scientific">Paeniglutamicibacter gangotriensis</name>
    <dbReference type="NCBI Taxonomy" id="254787"/>
    <lineage>
        <taxon>Bacteria</taxon>
        <taxon>Bacillati</taxon>
        <taxon>Actinomycetota</taxon>
        <taxon>Actinomycetes</taxon>
        <taxon>Micrococcales</taxon>
        <taxon>Micrococcaceae</taxon>
        <taxon>Paeniglutamicibacter</taxon>
    </lineage>
</organism>
<evidence type="ECO:0000256" key="3">
    <source>
        <dbReference type="ARBA" id="ARBA00023163"/>
    </source>
</evidence>
<evidence type="ECO:0000259" key="5">
    <source>
        <dbReference type="PROSITE" id="PS50949"/>
    </source>
</evidence>